<feature type="coiled-coil region" evidence="1">
    <location>
        <begin position="416"/>
        <end position="464"/>
    </location>
</feature>
<keyword evidence="1" id="KW-0175">Coiled coil</keyword>
<evidence type="ECO:0000313" key="3">
    <source>
        <dbReference type="EMBL" id="CAD8169966.1"/>
    </source>
</evidence>
<dbReference type="Proteomes" id="UP000683925">
    <property type="component" value="Unassembled WGS sequence"/>
</dbReference>
<dbReference type="AlphaFoldDB" id="A0A8S1V5C7"/>
<gene>
    <name evidence="3" type="ORF">POCTA_138.1.T0540228</name>
</gene>
<feature type="coiled-coil region" evidence="1">
    <location>
        <begin position="649"/>
        <end position="676"/>
    </location>
</feature>
<evidence type="ECO:0000256" key="2">
    <source>
        <dbReference type="SAM" id="MobiDB-lite"/>
    </source>
</evidence>
<protein>
    <submittedName>
        <fullName evidence="3">Uncharacterized protein</fullName>
    </submittedName>
</protein>
<evidence type="ECO:0000313" key="4">
    <source>
        <dbReference type="Proteomes" id="UP000683925"/>
    </source>
</evidence>
<dbReference type="EMBL" id="CAJJDP010000054">
    <property type="protein sequence ID" value="CAD8169966.1"/>
    <property type="molecule type" value="Genomic_DNA"/>
</dbReference>
<sequence length="727" mass="85590">MIKKLNKRSNLQSAPEIIRTRQKPHSDLEIENLVMQDIRKKILNDEMNTIQFYDIVQPDQDEMIATLKDSQKKPIKLHRRVQRTDLESKLRARISNEPGSKLLLQEIYEKLEEDPGKNAIPTHKKLHQEEQLKVDLRYKPESEDQLVANLDQWYKGIKRKRKQHQYQLRQEQENERLTKAQMQERTQSLIQQRRGGLNDKTKPMQATSSFPKLLIDSAKTENEQSTFKQKLLGSLKKITALKKIETLHQDPSLNKQLDKYLQQGSNLTKQELAQIEQAKAKQYGDDQNNGTLIFDYTVEGLKSSLHTMIKMQLTSFQNASDRAIFYEKQTNQILLSINQRLDRQKNTVKRNEKDLEILRIENHEIHKKLRGIQDFLKERKEELIGINKKPQQSINSPNIKNNSSQVDNYMVIAVKQNELEAQIEQMKDNYNKFSEQMKLNSIQIEKLEQENSKLNKNNKTLLKSIQGFLLELLKLGLDCRTQGLSWIIKAIWDSGEKIADSNFPPYLDTKARDFLFIRTKKTIELNDLYKKAHLLFRNYRDTTIDTGNNSVVSLLSKNYFSQIDSLEIKKQHIDQIKQRQLNDVALLTEGLSPTEYKLIEKTFTQIFQRKETLNDIIYLEASKKISKMFKQEGTQEQSIVFSEINNFEKDRLIKEYQQIQKDIEMKENQFQKLEETELQRLIKEIDYKNYLARFNIEALQVLAAQFGYQKAERELIKYGLLHKTVNN</sequence>
<proteinExistence type="predicted"/>
<reference evidence="3" key="1">
    <citation type="submission" date="2021-01" db="EMBL/GenBank/DDBJ databases">
        <authorList>
            <consortium name="Genoscope - CEA"/>
            <person name="William W."/>
        </authorList>
    </citation>
    <scope>NUCLEOTIDE SEQUENCE</scope>
</reference>
<accession>A0A8S1V5C7</accession>
<keyword evidence="4" id="KW-1185">Reference proteome</keyword>
<evidence type="ECO:0000256" key="1">
    <source>
        <dbReference type="SAM" id="Coils"/>
    </source>
</evidence>
<name>A0A8S1V5C7_PAROT</name>
<comment type="caution">
    <text evidence="3">The sequence shown here is derived from an EMBL/GenBank/DDBJ whole genome shotgun (WGS) entry which is preliminary data.</text>
</comment>
<dbReference type="OrthoDB" id="295643at2759"/>
<organism evidence="3 4">
    <name type="scientific">Paramecium octaurelia</name>
    <dbReference type="NCBI Taxonomy" id="43137"/>
    <lineage>
        <taxon>Eukaryota</taxon>
        <taxon>Sar</taxon>
        <taxon>Alveolata</taxon>
        <taxon>Ciliophora</taxon>
        <taxon>Intramacronucleata</taxon>
        <taxon>Oligohymenophorea</taxon>
        <taxon>Peniculida</taxon>
        <taxon>Parameciidae</taxon>
        <taxon>Paramecium</taxon>
    </lineage>
</organism>
<dbReference type="OMA" id="KSSLHTM"/>
<feature type="region of interest" description="Disordered" evidence="2">
    <location>
        <begin position="1"/>
        <end position="23"/>
    </location>
</feature>